<dbReference type="AlphaFoldDB" id="A0A4R6Q721"/>
<evidence type="ECO:0000313" key="11">
    <source>
        <dbReference type="Proteomes" id="UP000295260"/>
    </source>
</evidence>
<evidence type="ECO:0000256" key="8">
    <source>
        <dbReference type="SAM" id="Phobius"/>
    </source>
</evidence>
<keyword evidence="6 8" id="KW-1133">Transmembrane helix</keyword>
<keyword evidence="7 8" id="KW-0472">Membrane</keyword>
<dbReference type="SUPFAM" id="SSF144091">
    <property type="entry name" value="Rhomboid-like"/>
    <property type="match status" value="1"/>
</dbReference>
<evidence type="ECO:0000256" key="4">
    <source>
        <dbReference type="ARBA" id="ARBA00022692"/>
    </source>
</evidence>
<name>A0A4R6Q721_9FLAO</name>
<evidence type="ECO:0000259" key="9">
    <source>
        <dbReference type="Pfam" id="PF01694"/>
    </source>
</evidence>
<evidence type="ECO:0000256" key="6">
    <source>
        <dbReference type="ARBA" id="ARBA00022989"/>
    </source>
</evidence>
<comment type="subcellular location">
    <subcellularLocation>
        <location evidence="1">Membrane</location>
        <topology evidence="1">Multi-pass membrane protein</topology>
    </subcellularLocation>
</comment>
<feature type="transmembrane region" description="Helical" evidence="8">
    <location>
        <begin position="141"/>
        <end position="160"/>
    </location>
</feature>
<dbReference type="RefSeq" id="WP_133533871.1">
    <property type="nucleotide sequence ID" value="NZ_SNXR01000017.1"/>
</dbReference>
<keyword evidence="5" id="KW-0378">Hydrolase</keyword>
<dbReference type="InterPro" id="IPR035952">
    <property type="entry name" value="Rhomboid-like_sf"/>
</dbReference>
<dbReference type="PANTHER" id="PTHR43066:SF1">
    <property type="entry name" value="RHOMBOID PROTEIN 2"/>
    <property type="match status" value="1"/>
</dbReference>
<evidence type="ECO:0000256" key="7">
    <source>
        <dbReference type="ARBA" id="ARBA00023136"/>
    </source>
</evidence>
<evidence type="ECO:0000256" key="3">
    <source>
        <dbReference type="ARBA" id="ARBA00022670"/>
    </source>
</evidence>
<comment type="similarity">
    <text evidence="2">Belongs to the peptidase S54 family.</text>
</comment>
<gene>
    <name evidence="10" type="ORF">BC748_2660</name>
</gene>
<keyword evidence="11" id="KW-1185">Reference proteome</keyword>
<evidence type="ECO:0000313" key="10">
    <source>
        <dbReference type="EMBL" id="TDP57840.1"/>
    </source>
</evidence>
<dbReference type="GO" id="GO:0016020">
    <property type="term" value="C:membrane"/>
    <property type="evidence" value="ECO:0007669"/>
    <property type="project" value="UniProtKB-SubCell"/>
</dbReference>
<feature type="domain" description="Peptidase S54 rhomboid" evidence="9">
    <location>
        <begin position="56"/>
        <end position="190"/>
    </location>
</feature>
<reference evidence="10 11" key="1">
    <citation type="submission" date="2019-03" db="EMBL/GenBank/DDBJ databases">
        <title>Genomic Encyclopedia of Archaeal and Bacterial Type Strains, Phase II (KMG-II): from individual species to whole genera.</title>
        <authorList>
            <person name="Goeker M."/>
        </authorList>
    </citation>
    <scope>NUCLEOTIDE SEQUENCE [LARGE SCALE GENOMIC DNA]</scope>
    <source>
        <strain evidence="10 11">DSM 25687</strain>
    </source>
</reference>
<dbReference type="Proteomes" id="UP000295260">
    <property type="component" value="Unassembled WGS sequence"/>
</dbReference>
<organism evidence="10 11">
    <name type="scientific">Flavobacterium dankookense</name>
    <dbReference type="NCBI Taxonomy" id="706186"/>
    <lineage>
        <taxon>Bacteria</taxon>
        <taxon>Pseudomonadati</taxon>
        <taxon>Bacteroidota</taxon>
        <taxon>Flavobacteriia</taxon>
        <taxon>Flavobacteriales</taxon>
        <taxon>Flavobacteriaceae</taxon>
        <taxon>Flavobacterium</taxon>
    </lineage>
</organism>
<feature type="transmembrane region" description="Helical" evidence="8">
    <location>
        <begin position="15"/>
        <end position="33"/>
    </location>
</feature>
<dbReference type="GO" id="GO:0006508">
    <property type="term" value="P:proteolysis"/>
    <property type="evidence" value="ECO:0007669"/>
    <property type="project" value="UniProtKB-KW"/>
</dbReference>
<dbReference type="EMBL" id="SNXR01000017">
    <property type="protein sequence ID" value="TDP57840.1"/>
    <property type="molecule type" value="Genomic_DNA"/>
</dbReference>
<proteinExistence type="inferred from homology"/>
<sequence>MHNNEINHFKFTPSVWIVPTFLLLLVWLVFFIEHKFNINLVQHGIFPRTFSGLQGVLFSPFLHGDLSHISNNSFPLFILTAALIYFYRDISLKVLFYGILFSGLITWIIGRSSYHIGASGLIYVLVSFIFFKGMMTQYFRLMALSLTVVMIYGGMVWYVFPSEELSLGKSISWEGHLAGFLTGFAFAVLFKTPDYKESIKYEWEKPDFNPMEDAFMKRFDENGNFVNPPKPEELEVVDEEVFPPKVNYIYVFKQTTDDNKKAE</sequence>
<keyword evidence="3 10" id="KW-0645">Protease</keyword>
<dbReference type="Gene3D" id="1.20.1540.10">
    <property type="entry name" value="Rhomboid-like"/>
    <property type="match status" value="1"/>
</dbReference>
<comment type="caution">
    <text evidence="10">The sequence shown here is derived from an EMBL/GenBank/DDBJ whole genome shotgun (WGS) entry which is preliminary data.</text>
</comment>
<dbReference type="Pfam" id="PF01694">
    <property type="entry name" value="Rhomboid"/>
    <property type="match status" value="1"/>
</dbReference>
<evidence type="ECO:0000256" key="5">
    <source>
        <dbReference type="ARBA" id="ARBA00022801"/>
    </source>
</evidence>
<feature type="transmembrane region" description="Helical" evidence="8">
    <location>
        <begin position="172"/>
        <end position="190"/>
    </location>
</feature>
<feature type="transmembrane region" description="Helical" evidence="8">
    <location>
        <begin position="116"/>
        <end position="134"/>
    </location>
</feature>
<dbReference type="InterPro" id="IPR022764">
    <property type="entry name" value="Peptidase_S54_rhomboid_dom"/>
</dbReference>
<feature type="transmembrane region" description="Helical" evidence="8">
    <location>
        <begin position="94"/>
        <end position="110"/>
    </location>
</feature>
<protein>
    <submittedName>
        <fullName evidence="10">Membrane associated rhomboid family serine protease</fullName>
    </submittedName>
</protein>
<accession>A0A4R6Q721</accession>
<evidence type="ECO:0000256" key="2">
    <source>
        <dbReference type="ARBA" id="ARBA00009045"/>
    </source>
</evidence>
<dbReference type="PANTHER" id="PTHR43066">
    <property type="entry name" value="RHOMBOID-RELATED PROTEIN"/>
    <property type="match status" value="1"/>
</dbReference>
<dbReference type="OrthoDB" id="465874at2"/>
<dbReference type="GO" id="GO:0004252">
    <property type="term" value="F:serine-type endopeptidase activity"/>
    <property type="evidence" value="ECO:0007669"/>
    <property type="project" value="InterPro"/>
</dbReference>
<evidence type="ECO:0000256" key="1">
    <source>
        <dbReference type="ARBA" id="ARBA00004141"/>
    </source>
</evidence>
<keyword evidence="4 8" id="KW-0812">Transmembrane</keyword>